<organism evidence="1 2">
    <name type="scientific">Pontibacillus litoralis JSM 072002</name>
    <dbReference type="NCBI Taxonomy" id="1385512"/>
    <lineage>
        <taxon>Bacteria</taxon>
        <taxon>Bacillati</taxon>
        <taxon>Bacillota</taxon>
        <taxon>Bacilli</taxon>
        <taxon>Bacillales</taxon>
        <taxon>Bacillaceae</taxon>
        <taxon>Pontibacillus</taxon>
    </lineage>
</organism>
<reference evidence="1 2" key="1">
    <citation type="submission" date="2013-08" db="EMBL/GenBank/DDBJ databases">
        <authorList>
            <person name="Huang J."/>
            <person name="Wang G."/>
        </authorList>
    </citation>
    <scope>NUCLEOTIDE SEQUENCE [LARGE SCALE GENOMIC DNA]</scope>
    <source>
        <strain evidence="1 2">JSM 072002</strain>
    </source>
</reference>
<protein>
    <submittedName>
        <fullName evidence="1">DNA alkylation repair protein</fullName>
    </submittedName>
</protein>
<dbReference type="STRING" id="1385512.N784_02755"/>
<dbReference type="Proteomes" id="UP000030401">
    <property type="component" value="Unassembled WGS sequence"/>
</dbReference>
<dbReference type="eggNOG" id="ENOG50333R2">
    <property type="taxonomic scope" value="Bacteria"/>
</dbReference>
<sequence length="84" mass="9666">MPNPYLCPNCKTNRTRFNLIEQNARAIKKHPQTGEVTEEWIGENLEPMHLSYQGPNIRVQCATCGVIEDEISFVKRAEYSKKSL</sequence>
<evidence type="ECO:0000313" key="1">
    <source>
        <dbReference type="EMBL" id="KGX87052.1"/>
    </source>
</evidence>
<dbReference type="OrthoDB" id="2382008at2"/>
<evidence type="ECO:0000313" key="2">
    <source>
        <dbReference type="Proteomes" id="UP000030401"/>
    </source>
</evidence>
<accession>A0A0A5HTW7</accession>
<dbReference type="AlphaFoldDB" id="A0A0A5HTW7"/>
<proteinExistence type="predicted"/>
<keyword evidence="2" id="KW-1185">Reference proteome</keyword>
<dbReference type="EMBL" id="AVPG01000009">
    <property type="protein sequence ID" value="KGX87052.1"/>
    <property type="molecule type" value="Genomic_DNA"/>
</dbReference>
<gene>
    <name evidence="1" type="ORF">N784_02755</name>
</gene>
<comment type="caution">
    <text evidence="1">The sequence shown here is derived from an EMBL/GenBank/DDBJ whole genome shotgun (WGS) entry which is preliminary data.</text>
</comment>
<name>A0A0A5HTW7_9BACI</name>
<dbReference type="RefSeq" id="WP_156965205.1">
    <property type="nucleotide sequence ID" value="NZ_AVPG01000009.1"/>
</dbReference>